<dbReference type="EMBL" id="ML986607">
    <property type="protein sequence ID" value="KAF2265379.1"/>
    <property type="molecule type" value="Genomic_DNA"/>
</dbReference>
<dbReference type="GO" id="GO:0004061">
    <property type="term" value="F:arylformamidase activity"/>
    <property type="evidence" value="ECO:0007669"/>
    <property type="project" value="InterPro"/>
</dbReference>
<organism evidence="2 3">
    <name type="scientific">Lojkania enalia</name>
    <dbReference type="NCBI Taxonomy" id="147567"/>
    <lineage>
        <taxon>Eukaryota</taxon>
        <taxon>Fungi</taxon>
        <taxon>Dikarya</taxon>
        <taxon>Ascomycota</taxon>
        <taxon>Pezizomycotina</taxon>
        <taxon>Dothideomycetes</taxon>
        <taxon>Pleosporomycetidae</taxon>
        <taxon>Pleosporales</taxon>
        <taxon>Pleosporales incertae sedis</taxon>
        <taxon>Lojkania</taxon>
    </lineage>
</organism>
<dbReference type="PANTHER" id="PTHR34861:SF11">
    <property type="entry name" value="CYCLASE"/>
    <property type="match status" value="1"/>
</dbReference>
<dbReference type="Pfam" id="PF04199">
    <property type="entry name" value="Cyclase"/>
    <property type="match status" value="1"/>
</dbReference>
<dbReference type="OrthoDB" id="5396at2759"/>
<dbReference type="PANTHER" id="PTHR34861">
    <property type="match status" value="1"/>
</dbReference>
<evidence type="ECO:0000256" key="1">
    <source>
        <dbReference type="ARBA" id="ARBA00007865"/>
    </source>
</evidence>
<name>A0A9P4N6Y6_9PLEO</name>
<dbReference type="Gene3D" id="3.50.30.50">
    <property type="entry name" value="Putative cyclase"/>
    <property type="match status" value="1"/>
</dbReference>
<comment type="similarity">
    <text evidence="1">Belongs to the Cyclase 1 superfamily.</text>
</comment>
<accession>A0A9P4N6Y6</accession>
<keyword evidence="3" id="KW-1185">Reference proteome</keyword>
<reference evidence="3" key="1">
    <citation type="journal article" date="2020" name="Stud. Mycol.">
        <title>101 Dothideomycetes genomes: A test case for predicting lifestyles and emergence of pathogens.</title>
        <authorList>
            <person name="Haridas S."/>
            <person name="Albert R."/>
            <person name="Binder M."/>
            <person name="Bloem J."/>
            <person name="LaButti K."/>
            <person name="Salamov A."/>
            <person name="Andreopoulos B."/>
            <person name="Baker S."/>
            <person name="Barry K."/>
            <person name="Bills G."/>
            <person name="Bluhm B."/>
            <person name="Cannon C."/>
            <person name="Castanera R."/>
            <person name="Culley D."/>
            <person name="Daum C."/>
            <person name="Ezra D."/>
            <person name="Gonzalez J."/>
            <person name="Henrissat B."/>
            <person name="Kuo A."/>
            <person name="Liang C."/>
            <person name="Lipzen A."/>
            <person name="Lutzoni F."/>
            <person name="Magnuson J."/>
            <person name="Mondo S."/>
            <person name="Nolan M."/>
            <person name="Ohm R."/>
            <person name="Pangilinan J."/>
            <person name="Park H.-J."/>
            <person name="Ramirez L."/>
            <person name="Alfaro M."/>
            <person name="Sun H."/>
            <person name="Tritt A."/>
            <person name="Yoshinaga Y."/>
            <person name="Zwiers L.-H."/>
            <person name="Turgeon B."/>
            <person name="Goodwin S."/>
            <person name="Spatafora J."/>
            <person name="Crous P."/>
            <person name="Grigoriev I."/>
        </authorList>
    </citation>
    <scope>NUCLEOTIDE SEQUENCE [LARGE SCALE GENOMIC DNA]</scope>
    <source>
        <strain evidence="3">CBS 304.66</strain>
    </source>
</reference>
<protein>
    <submittedName>
        <fullName evidence="2">Cyclase</fullName>
    </submittedName>
</protein>
<dbReference type="Proteomes" id="UP000800093">
    <property type="component" value="Unassembled WGS sequence"/>
</dbReference>
<dbReference type="SUPFAM" id="SSF102198">
    <property type="entry name" value="Putative cyclase"/>
    <property type="match status" value="1"/>
</dbReference>
<evidence type="ECO:0000313" key="2">
    <source>
        <dbReference type="EMBL" id="KAF2265379.1"/>
    </source>
</evidence>
<comment type="caution">
    <text evidence="2">The sequence shown here is derived from an EMBL/GenBank/DDBJ whole genome shotgun (WGS) entry which is preliminary data.</text>
</comment>
<dbReference type="InterPro" id="IPR007325">
    <property type="entry name" value="KFase/CYL"/>
</dbReference>
<proteinExistence type="inferred from homology"/>
<gene>
    <name evidence="2" type="ORF">CC78DRAFT_200365</name>
</gene>
<evidence type="ECO:0000313" key="3">
    <source>
        <dbReference type="Proteomes" id="UP000800093"/>
    </source>
</evidence>
<sequence length="319" mass="36013">MTPDKMTKPYPKFSELPLDPSHPPHSAWGLWGIDDELGTLNHLTPERTVSAAKEVKTGARFGLNWKLEQMDYTGGFRDVLKHEIFELGKNMNDERITLNTQTSTQWDGLRHWGFEDGRFYNGLKQKEILENKTSRLGIQAWEKQGIVGRGVLIDYVSFAERKGIKYDSLDYHVVSLSIAKQIAAECNFEFQAGDIILLRTGFTTAFESAPLSRKRHIMSQSPFQYPGFESSLKVLEWLWNTKIAAVAGDCPGFEAWPPTEHVMHQILLAGFGMPIGEMFALDELAEECKKQGRWTFMFTSEVLNLKGGIASPPNALAIL</sequence>
<dbReference type="AlphaFoldDB" id="A0A9P4N6Y6"/>
<dbReference type="InterPro" id="IPR037175">
    <property type="entry name" value="KFase_sf"/>
</dbReference>
<dbReference type="GO" id="GO:0019441">
    <property type="term" value="P:L-tryptophan catabolic process to kynurenine"/>
    <property type="evidence" value="ECO:0007669"/>
    <property type="project" value="InterPro"/>
</dbReference>